<gene>
    <name evidence="2" type="ORF">PUN28_013676</name>
</gene>
<reference evidence="2 3" key="1">
    <citation type="submission" date="2023-03" db="EMBL/GenBank/DDBJ databases">
        <title>High recombination rates correlate with genetic variation in Cardiocondyla obscurior ants.</title>
        <authorList>
            <person name="Errbii M."/>
        </authorList>
    </citation>
    <scope>NUCLEOTIDE SEQUENCE [LARGE SCALE GENOMIC DNA]</scope>
    <source>
        <strain evidence="2">Alpha-2009</strain>
        <tissue evidence="2">Whole body</tissue>
    </source>
</reference>
<evidence type="ECO:0000313" key="2">
    <source>
        <dbReference type="EMBL" id="KAL0110187.1"/>
    </source>
</evidence>
<evidence type="ECO:0000256" key="1">
    <source>
        <dbReference type="SAM" id="MobiDB-lite"/>
    </source>
</evidence>
<accession>A0AAW2F8D4</accession>
<feature type="region of interest" description="Disordered" evidence="1">
    <location>
        <begin position="142"/>
        <end position="186"/>
    </location>
</feature>
<sequence>MDVVSQIKQVFFFLSLAKSNKYSARPLLRKFRVEHIFAYLLFFAKDFTREAENTRTLGVLNPIYAAFHHDVRRRKRMYPSVDLNNKCGRVLSDASSAYTCTRYIVANNCGFSCPLRLSAPAASAPPASRPLYIGRALSVPSRRAGAHVNKGHPESTPTHLPVRNRATRRQQNSSTTLRNSYLSEDRDRNVSRIRERVIQAPAQGSSEYEECRELVARGRNSRVKKSRQPSGKLLDLSDPGP</sequence>
<organism evidence="2 3">
    <name type="scientific">Cardiocondyla obscurior</name>
    <dbReference type="NCBI Taxonomy" id="286306"/>
    <lineage>
        <taxon>Eukaryota</taxon>
        <taxon>Metazoa</taxon>
        <taxon>Ecdysozoa</taxon>
        <taxon>Arthropoda</taxon>
        <taxon>Hexapoda</taxon>
        <taxon>Insecta</taxon>
        <taxon>Pterygota</taxon>
        <taxon>Neoptera</taxon>
        <taxon>Endopterygota</taxon>
        <taxon>Hymenoptera</taxon>
        <taxon>Apocrita</taxon>
        <taxon>Aculeata</taxon>
        <taxon>Formicoidea</taxon>
        <taxon>Formicidae</taxon>
        <taxon>Myrmicinae</taxon>
        <taxon>Cardiocondyla</taxon>
    </lineage>
</organism>
<dbReference type="AlphaFoldDB" id="A0AAW2F8D4"/>
<feature type="region of interest" description="Disordered" evidence="1">
    <location>
        <begin position="217"/>
        <end position="241"/>
    </location>
</feature>
<evidence type="ECO:0008006" key="4">
    <source>
        <dbReference type="Google" id="ProtNLM"/>
    </source>
</evidence>
<evidence type="ECO:0000313" key="3">
    <source>
        <dbReference type="Proteomes" id="UP001430953"/>
    </source>
</evidence>
<keyword evidence="3" id="KW-1185">Reference proteome</keyword>
<dbReference type="Proteomes" id="UP001430953">
    <property type="component" value="Unassembled WGS sequence"/>
</dbReference>
<feature type="compositionally biased region" description="Polar residues" evidence="1">
    <location>
        <begin position="169"/>
        <end position="182"/>
    </location>
</feature>
<comment type="caution">
    <text evidence="2">The sequence shown here is derived from an EMBL/GenBank/DDBJ whole genome shotgun (WGS) entry which is preliminary data.</text>
</comment>
<name>A0AAW2F8D4_9HYME</name>
<protein>
    <recommendedName>
        <fullName evidence="4">Transposase</fullName>
    </recommendedName>
</protein>
<dbReference type="EMBL" id="JADYXP020000014">
    <property type="protein sequence ID" value="KAL0110187.1"/>
    <property type="molecule type" value="Genomic_DNA"/>
</dbReference>
<proteinExistence type="predicted"/>